<protein>
    <recommendedName>
        <fullName evidence="5">Het-C-domain-containing protein</fullName>
    </recommendedName>
</protein>
<feature type="compositionally biased region" description="Polar residues" evidence="1">
    <location>
        <begin position="805"/>
        <end position="817"/>
    </location>
</feature>
<feature type="compositionally biased region" description="Basic and acidic residues" evidence="1">
    <location>
        <begin position="787"/>
        <end position="802"/>
    </location>
</feature>
<dbReference type="Proteomes" id="UP001590950">
    <property type="component" value="Unassembled WGS sequence"/>
</dbReference>
<feature type="signal peptide" evidence="2">
    <location>
        <begin position="1"/>
        <end position="27"/>
    </location>
</feature>
<comment type="caution">
    <text evidence="3">The sequence shown here is derived from an EMBL/GenBank/DDBJ whole genome shotgun (WGS) entry which is preliminary data.</text>
</comment>
<organism evidence="3 4">
    <name type="scientific">Stereocaulon virgatum</name>
    <dbReference type="NCBI Taxonomy" id="373712"/>
    <lineage>
        <taxon>Eukaryota</taxon>
        <taxon>Fungi</taxon>
        <taxon>Dikarya</taxon>
        <taxon>Ascomycota</taxon>
        <taxon>Pezizomycotina</taxon>
        <taxon>Lecanoromycetes</taxon>
        <taxon>OSLEUM clade</taxon>
        <taxon>Lecanoromycetidae</taxon>
        <taxon>Lecanorales</taxon>
        <taxon>Lecanorineae</taxon>
        <taxon>Stereocaulaceae</taxon>
        <taxon>Stereocaulon</taxon>
    </lineage>
</organism>
<sequence length="929" mass="102630">MPSVSPSFTFVFSAVILFSLLLSPAAAFGAGNIASIARIEGTNWRHGDIEDTLLNILMSRAAGGKKFGKLDVKRVYFGNWLRDYSQAVDVGTVKYVSAEAIRIILWVLGFMSFGYGTGEFEVTMDRLGCYRPEEHIDNPKDYADNIDARQYDRRLRGPVDERRELSVNPQTGLKNYIATENIGITTSAGLIRRLFGRSIQLGRQYSRSHNKADLYEALRLLGTGCHCLEDYSAHSNYTELALIELGESGVFPHVGRRTMMNLPGARQQVYPIITGTFGGVDFLHSVMGEFSDKATQSEIQELQGTMESSSQGGNTSLLQDLLNQVPSSMFGGKDQASKANELQANATAAQMQNTHISPRQPEAWTRQLQDVQKQIYPIIEWHDELMQSITEAIEKIPILPTLIEQLTDQLNMFVFSLLAPFVVPIINQVKTELNTGSSEIIESSKEKQLIVFHNDSSTDPTHSMLSKDHFSNILNEPAGKVASQVLKWVVPQLIACWDDERIDVDRTLTRIVTGVFHHPAVRDYGDDGAVDGRRLMFGVVEQWWGSRSEQDRQILRDQLSRKGVEQGRNHKPGVQDTGHGCGKPLGMPGVREATSSGVSSGGGSGIGGIAMGIAGGLAGGAVLTELGSAFAGKSEYDSGYSGGGDSGGGMGKFVEGGAFGAIGGALLGEGFSGSDSNKHTYQNQQYAQDGSYTQSVTETGYNQQRYGQAEYSETAFPEGGRRQQFERYEQDDYGRAGYGEQVIRESRPTYGGGYEETTETRYGRPGSAWNSEVRVEGRSSPGGEVYEETKRYSGRGGYREEETLVTETDNYGYQQNRPRFEERVETTTYGFGGGDYGRGREEEIEERTEDFGGGRQYGGGREYETETTTYGSGGGYGGREEEYVQEERTEEYGGGREEEVFEERTEDYDRRGGGYGQEEVCEERYEDDY</sequence>
<dbReference type="Pfam" id="PF07217">
    <property type="entry name" value="Het-C"/>
    <property type="match status" value="1"/>
</dbReference>
<dbReference type="InterPro" id="IPR010816">
    <property type="entry name" value="Het-C"/>
</dbReference>
<evidence type="ECO:0000256" key="2">
    <source>
        <dbReference type="SAM" id="SignalP"/>
    </source>
</evidence>
<evidence type="ECO:0000313" key="3">
    <source>
        <dbReference type="EMBL" id="KAL2039227.1"/>
    </source>
</evidence>
<dbReference type="EMBL" id="JBEFKJ010000026">
    <property type="protein sequence ID" value="KAL2039227.1"/>
    <property type="molecule type" value="Genomic_DNA"/>
</dbReference>
<dbReference type="InterPro" id="IPR052577">
    <property type="entry name" value="VWA7"/>
</dbReference>
<feature type="compositionally biased region" description="Acidic residues" evidence="1">
    <location>
        <begin position="919"/>
        <end position="929"/>
    </location>
</feature>
<feature type="compositionally biased region" description="Gly residues" evidence="1">
    <location>
        <begin position="851"/>
        <end position="860"/>
    </location>
</feature>
<feature type="chain" id="PRO_5045123583" description="Het-C-domain-containing protein" evidence="2">
    <location>
        <begin position="28"/>
        <end position="929"/>
    </location>
</feature>
<evidence type="ECO:0000313" key="4">
    <source>
        <dbReference type="Proteomes" id="UP001590950"/>
    </source>
</evidence>
<reference evidence="3 4" key="1">
    <citation type="submission" date="2024-09" db="EMBL/GenBank/DDBJ databases">
        <title>Rethinking Asexuality: The Enigmatic Case of Functional Sexual Genes in Lepraria (Stereocaulaceae).</title>
        <authorList>
            <person name="Doellman M."/>
            <person name="Sun Y."/>
            <person name="Barcenas-Pena A."/>
            <person name="Lumbsch H.T."/>
            <person name="Grewe F."/>
        </authorList>
    </citation>
    <scope>NUCLEOTIDE SEQUENCE [LARGE SCALE GENOMIC DNA]</scope>
    <source>
        <strain evidence="3 4">Mercado 3170</strain>
    </source>
</reference>
<dbReference type="PANTHER" id="PTHR14905:SF11">
    <property type="entry name" value="TINC (EUROFUNG)"/>
    <property type="match status" value="1"/>
</dbReference>
<keyword evidence="2" id="KW-0732">Signal</keyword>
<feature type="region of interest" description="Disordered" evidence="1">
    <location>
        <begin position="560"/>
        <end position="601"/>
    </location>
</feature>
<name>A0ABR4A4C2_9LECA</name>
<gene>
    <name evidence="3" type="ORF">N7G274_007895</name>
</gene>
<keyword evidence="4" id="KW-1185">Reference proteome</keyword>
<accession>A0ABR4A4C2</accession>
<feature type="compositionally biased region" description="Basic and acidic residues" evidence="1">
    <location>
        <begin position="878"/>
        <end position="898"/>
    </location>
</feature>
<feature type="region of interest" description="Disordered" evidence="1">
    <location>
        <begin position="747"/>
        <end position="929"/>
    </location>
</feature>
<evidence type="ECO:0008006" key="5">
    <source>
        <dbReference type="Google" id="ProtNLM"/>
    </source>
</evidence>
<proteinExistence type="predicted"/>
<dbReference type="PANTHER" id="PTHR14905">
    <property type="entry name" value="NG37"/>
    <property type="match status" value="1"/>
</dbReference>
<evidence type="ECO:0000256" key="1">
    <source>
        <dbReference type="SAM" id="MobiDB-lite"/>
    </source>
</evidence>